<dbReference type="GO" id="GO:0000775">
    <property type="term" value="C:chromosome, centromeric region"/>
    <property type="evidence" value="ECO:0007669"/>
    <property type="project" value="UniProtKB-SubCell"/>
</dbReference>
<dbReference type="GO" id="GO:0005634">
    <property type="term" value="C:nucleus"/>
    <property type="evidence" value="ECO:0007669"/>
    <property type="project" value="UniProtKB-SubCell"/>
</dbReference>
<dbReference type="Proteomes" id="UP001152320">
    <property type="component" value="Chromosome 2"/>
</dbReference>
<evidence type="ECO:0000313" key="9">
    <source>
        <dbReference type="EMBL" id="KAJ8047585.1"/>
    </source>
</evidence>
<evidence type="ECO:0000256" key="3">
    <source>
        <dbReference type="ARBA" id="ARBA00005795"/>
    </source>
</evidence>
<name>A0A9Q1CMV3_HOLLE</name>
<reference evidence="9" key="1">
    <citation type="submission" date="2021-10" db="EMBL/GenBank/DDBJ databases">
        <title>Tropical sea cucumber genome reveals ecological adaptation and Cuvierian tubules defense mechanism.</title>
        <authorList>
            <person name="Chen T."/>
        </authorList>
    </citation>
    <scope>NUCLEOTIDE SEQUENCE</scope>
    <source>
        <strain evidence="9">Nanhai2018</strain>
        <tissue evidence="9">Muscle</tissue>
    </source>
</reference>
<organism evidence="9 10">
    <name type="scientific">Holothuria leucospilota</name>
    <name type="common">Black long sea cucumber</name>
    <name type="synonym">Mertensiothuria leucospilota</name>
    <dbReference type="NCBI Taxonomy" id="206669"/>
    <lineage>
        <taxon>Eukaryota</taxon>
        <taxon>Metazoa</taxon>
        <taxon>Echinodermata</taxon>
        <taxon>Eleutherozoa</taxon>
        <taxon>Echinozoa</taxon>
        <taxon>Holothuroidea</taxon>
        <taxon>Aspidochirotacea</taxon>
        <taxon>Aspidochirotida</taxon>
        <taxon>Holothuriidae</taxon>
        <taxon>Holothuria</taxon>
    </lineage>
</organism>
<comment type="similarity">
    <text evidence="3">Belongs to the CENP-K/MCM22 family.</text>
</comment>
<sequence length="302" mass="34819">MYMYIGVLYYDNICKILDFVSFNPDKHSLLSTFCLTEENMERPSTSGKDPHQTKERLMQECEETWVDINKLHAHILNSNHDGPIREGDKMQTISEVKVKALKGQLAVESEKELSLLPTDPETLRALLREELEKSVNQLQVTLEVIQGQRRELEEEVKWEKQILAQQKQIHAALEKKVTAAKELSQKSSSSLEEDLKSTKGKTEKEIMRLLKELKTFSKSHFPHPREDEEESSADGASGNQLLSLLDILENFMNKCVEKGGSPYIELDDTYWPPYIELLLRCGVIQRHEQNPKMARLTPFHLK</sequence>
<evidence type="ECO:0000256" key="8">
    <source>
        <dbReference type="SAM" id="Coils"/>
    </source>
</evidence>
<evidence type="ECO:0000256" key="4">
    <source>
        <dbReference type="ARBA" id="ARBA00022454"/>
    </source>
</evidence>
<protein>
    <submittedName>
        <fullName evidence="9">Centromere protein K</fullName>
    </submittedName>
</protein>
<keyword evidence="5 8" id="KW-0175">Coiled coil</keyword>
<dbReference type="InterPro" id="IPR020993">
    <property type="entry name" value="Centromere_CenpK"/>
</dbReference>
<keyword evidence="6" id="KW-0539">Nucleus</keyword>
<keyword evidence="7" id="KW-0137">Centromere</keyword>
<accession>A0A9Q1CMV3</accession>
<dbReference type="Pfam" id="PF11802">
    <property type="entry name" value="CENP-K"/>
    <property type="match status" value="1"/>
</dbReference>
<comment type="caution">
    <text evidence="9">The sequence shown here is derived from an EMBL/GenBank/DDBJ whole genome shotgun (WGS) entry which is preliminary data.</text>
</comment>
<evidence type="ECO:0000256" key="5">
    <source>
        <dbReference type="ARBA" id="ARBA00023054"/>
    </source>
</evidence>
<keyword evidence="10" id="KW-1185">Reference proteome</keyword>
<dbReference type="OrthoDB" id="9445768at2759"/>
<dbReference type="PANTHER" id="PTHR14401:SF6">
    <property type="entry name" value="CENTROMERE PROTEIN K"/>
    <property type="match status" value="1"/>
</dbReference>
<gene>
    <name evidence="9" type="ORF">HOLleu_06622</name>
</gene>
<comment type="subcellular location">
    <subcellularLocation>
        <location evidence="2">Chromosome</location>
        <location evidence="2">Centromere</location>
    </subcellularLocation>
    <subcellularLocation>
        <location evidence="1">Nucleus</location>
    </subcellularLocation>
</comment>
<evidence type="ECO:0000313" key="10">
    <source>
        <dbReference type="Proteomes" id="UP001152320"/>
    </source>
</evidence>
<keyword evidence="4" id="KW-0158">Chromosome</keyword>
<dbReference type="PANTHER" id="PTHR14401">
    <property type="entry name" value="CENTROMERE PROTEIN K"/>
    <property type="match status" value="1"/>
</dbReference>
<proteinExistence type="inferred from homology"/>
<evidence type="ECO:0000256" key="1">
    <source>
        <dbReference type="ARBA" id="ARBA00004123"/>
    </source>
</evidence>
<dbReference type="GO" id="GO:0000070">
    <property type="term" value="P:mitotic sister chromatid segregation"/>
    <property type="evidence" value="ECO:0007669"/>
    <property type="project" value="TreeGrafter"/>
</dbReference>
<evidence type="ECO:0000256" key="2">
    <source>
        <dbReference type="ARBA" id="ARBA00004584"/>
    </source>
</evidence>
<feature type="coiled-coil region" evidence="8">
    <location>
        <begin position="128"/>
        <end position="183"/>
    </location>
</feature>
<dbReference type="GO" id="GO:0051382">
    <property type="term" value="P:kinetochore assembly"/>
    <property type="evidence" value="ECO:0007669"/>
    <property type="project" value="InterPro"/>
</dbReference>
<evidence type="ECO:0000256" key="7">
    <source>
        <dbReference type="ARBA" id="ARBA00023328"/>
    </source>
</evidence>
<evidence type="ECO:0000256" key="6">
    <source>
        <dbReference type="ARBA" id="ARBA00023242"/>
    </source>
</evidence>
<dbReference type="AlphaFoldDB" id="A0A9Q1CMV3"/>
<dbReference type="EMBL" id="JAIZAY010000002">
    <property type="protein sequence ID" value="KAJ8047585.1"/>
    <property type="molecule type" value="Genomic_DNA"/>
</dbReference>